<proteinExistence type="predicted"/>
<feature type="compositionally biased region" description="Basic and acidic residues" evidence="1">
    <location>
        <begin position="189"/>
        <end position="199"/>
    </location>
</feature>
<feature type="compositionally biased region" description="Low complexity" evidence="1">
    <location>
        <begin position="49"/>
        <end position="59"/>
    </location>
</feature>
<feature type="signal peptide" evidence="2">
    <location>
        <begin position="1"/>
        <end position="23"/>
    </location>
</feature>
<dbReference type="NCBIfam" id="NF040524">
    <property type="entry name" value="LPKTxAVK"/>
    <property type="match status" value="1"/>
</dbReference>
<protein>
    <submittedName>
        <fullName evidence="3">LPKTxAVK-anchored surface protein</fullName>
    </submittedName>
</protein>
<feature type="region of interest" description="Disordered" evidence="1">
    <location>
        <begin position="189"/>
        <end position="220"/>
    </location>
</feature>
<dbReference type="AlphaFoldDB" id="A0AAX4AYK2"/>
<gene>
    <name evidence="3" type="ORF">RDV49_02225</name>
</gene>
<feature type="chain" id="PRO_5043500612" evidence="2">
    <location>
        <begin position="24"/>
        <end position="220"/>
    </location>
</feature>
<organism evidence="3 4">
    <name type="scientific">Streptococcus parasanguinis</name>
    <dbReference type="NCBI Taxonomy" id="1318"/>
    <lineage>
        <taxon>Bacteria</taxon>
        <taxon>Bacillati</taxon>
        <taxon>Bacillota</taxon>
        <taxon>Bacilli</taxon>
        <taxon>Lactobacillales</taxon>
        <taxon>Streptococcaceae</taxon>
        <taxon>Streptococcus</taxon>
    </lineage>
</organism>
<sequence>MKKVLLSSVAALAVFAAAAPAFAADTTGRPVYKTEKGGDTPTLSELKGEATPAAPASSATEKHPGATQVDPSIGKGTPVDKKGDVSTANYDGNKFADTSKELTAVPAPEYFTQGLDLWNGSQHGTFRTEEGVQTIEVTNPHDGTKWLVDVQVKAGANTPSGFYATAISGSLRPASSDAKAAAKAAEEKAEAAKAAKAGKDGMASSAKAGEKSLPKTSAVK</sequence>
<evidence type="ECO:0000256" key="1">
    <source>
        <dbReference type="SAM" id="MobiDB-lite"/>
    </source>
</evidence>
<evidence type="ECO:0000256" key="2">
    <source>
        <dbReference type="SAM" id="SignalP"/>
    </source>
</evidence>
<accession>A0AAX4AYK2</accession>
<evidence type="ECO:0000313" key="4">
    <source>
        <dbReference type="Proteomes" id="UP001248323"/>
    </source>
</evidence>
<keyword evidence="2" id="KW-0732">Signal</keyword>
<feature type="region of interest" description="Disordered" evidence="1">
    <location>
        <begin position="26"/>
        <end position="85"/>
    </location>
</feature>
<evidence type="ECO:0000313" key="3">
    <source>
        <dbReference type="EMBL" id="WNB83696.1"/>
    </source>
</evidence>
<name>A0AAX4AYK2_STRPA</name>
<reference evidence="3" key="1">
    <citation type="submission" date="2023-09" db="EMBL/GenBank/DDBJ databases">
        <title>Streptococcus_parasanguinius_hifiasm_complete_genome_Zymo_Research_ D6332.</title>
        <authorList>
            <person name="Damerum A."/>
        </authorList>
    </citation>
    <scope>NUCLEOTIDE SEQUENCE</scope>
    <source>
        <strain evidence="3">B-1756</strain>
    </source>
</reference>
<dbReference type="RefSeq" id="WP_003009273.1">
    <property type="nucleotide sequence ID" value="NZ_CP133988.1"/>
</dbReference>
<dbReference type="Proteomes" id="UP001248323">
    <property type="component" value="Chromosome"/>
</dbReference>
<dbReference type="EMBL" id="CP133988">
    <property type="protein sequence ID" value="WNB83696.1"/>
    <property type="molecule type" value="Genomic_DNA"/>
</dbReference>